<keyword evidence="6" id="KW-0597">Phosphoprotein</keyword>
<sequence>MATGRALTLSFSALVCFSFSLLLLLSSFQLLAQPSISQKLSADAASLLAFKASIADPLNRLSSWSAPSSSSALNSSSWFGVSFSVSLSVISITLRSCNLSGSIPPVLGNLSSLQRLDLADNNFTGAIPAEIYGLPSLVSLNLSYNWLSGTILPTFQRIDRLQELDLNTNCLTGTIPGDIANITELRKLDLGGNSFEGALPAQLGTLTNLNYFVAAGNSLTGEIPPSLGNLTKLQWLYLGWNQLTGTIPSSLGRLQSLTLLDFSHNFLSGSIPAELGSLSSLTELRLYNNILTGPIPRELGNLERLKDLDMAVNKLSGEIPLEIGNLIDLELLHLNLNNLSGTFPQWLANMSNLYSLYLFSNFLTGEMPSSMGLNNPRLQLMDVSSNNISGFIPPNLCARSSLEVLIAFSNQLSGPLPASLFDCPSLVRLRLENNLLNGSLPKISASRFSLTYLRISHNSFTGSIPLEIGNITSLQAVIISDNQFEGYLPEELLRLQRLQVFVAAQNKFIGGFPLQVCAGKPKLYLMDIGSNGFEGEITPAISSCTGLINLVLNDNHFSGGIPDELGSLPSLGYLDLSHNELNGPVPASLSSSASLVSINISFNRLLGPIPAGGVFKNLTQSQYEGNPGLCGDIPGLQSCSDDLFSDKISSSHGRDVIHRAPMISYLLPIFCFILALMLLLSALFTFDKCRRHRHTMERQATYGNPSSWKITMFQTSTFPTSEEIWLALKEENVIGQGGSGKVYKGQTFSGEPFVVKKLYARYLDDMESGSLRRSESCTDHGYNAELETLGRIRHRNIVRLLCSCATREHDLLVYEYMANGSLADVLHDKSRPGLLCWGARYRIAMEAAQALCYLHHDCIPQILHRDIKSTNILLDEHFTVRLSDFGVARSSNHVTSSETMSVIAGSCGYIAPEYAYTLKASDKCDVYSFGVVLLELISGKMPVETGLDGQNESLVAWMNKKMIQTAEDMIYVADVNLGQLQQDAKEEAFWVLKVALKCTSPSSYCRPSMKEVVEMLRPKTANRSFSVSSTSFKDRNDDASSKSEYFRSFAQRSYTVQW</sequence>
<evidence type="ECO:0000256" key="17">
    <source>
        <dbReference type="ARBA" id="ARBA00023180"/>
    </source>
</evidence>
<feature type="signal peptide" evidence="22">
    <location>
        <begin position="1"/>
        <end position="32"/>
    </location>
</feature>
<dbReference type="InterPro" id="IPR001611">
    <property type="entry name" value="Leu-rich_rpt"/>
</dbReference>
<name>A0A8T2QFN0_CERRI</name>
<dbReference type="OrthoDB" id="1053178at2759"/>
<evidence type="ECO:0000256" key="15">
    <source>
        <dbReference type="ARBA" id="ARBA00022989"/>
    </source>
</evidence>
<comment type="caution">
    <text evidence="24">The sequence shown here is derived from an EMBL/GenBank/DDBJ whole genome shotgun (WGS) entry which is preliminary data.</text>
</comment>
<keyword evidence="15 21" id="KW-1133">Transmembrane helix</keyword>
<proteinExistence type="inferred from homology"/>
<evidence type="ECO:0000256" key="13">
    <source>
        <dbReference type="ARBA" id="ARBA00022777"/>
    </source>
</evidence>
<dbReference type="Proteomes" id="UP000825935">
    <property type="component" value="Chromosome 35"/>
</dbReference>
<evidence type="ECO:0000313" key="25">
    <source>
        <dbReference type="Proteomes" id="UP000825935"/>
    </source>
</evidence>
<dbReference type="FunFam" id="3.80.10.10:FF:000544">
    <property type="entry name" value="Leucine-rich repeat receptor-like serine/threonine-protein kinase BAM3"/>
    <property type="match status" value="1"/>
</dbReference>
<evidence type="ECO:0000256" key="2">
    <source>
        <dbReference type="ARBA" id="ARBA00008684"/>
    </source>
</evidence>
<evidence type="ECO:0000256" key="20">
    <source>
        <dbReference type="PROSITE-ProRule" id="PRU10141"/>
    </source>
</evidence>
<dbReference type="GO" id="GO:0004674">
    <property type="term" value="F:protein serine/threonine kinase activity"/>
    <property type="evidence" value="ECO:0007669"/>
    <property type="project" value="UniProtKB-KW"/>
</dbReference>
<dbReference type="SUPFAM" id="SSF52047">
    <property type="entry name" value="RNI-like"/>
    <property type="match status" value="1"/>
</dbReference>
<dbReference type="FunFam" id="3.80.10.10:FF:000041">
    <property type="entry name" value="LRR receptor-like serine/threonine-protein kinase ERECTA"/>
    <property type="match status" value="1"/>
</dbReference>
<evidence type="ECO:0000256" key="1">
    <source>
        <dbReference type="ARBA" id="ARBA00004162"/>
    </source>
</evidence>
<dbReference type="InterPro" id="IPR050647">
    <property type="entry name" value="Plant_LRR-RLKs"/>
</dbReference>
<feature type="domain" description="Protein kinase" evidence="23">
    <location>
        <begin position="728"/>
        <end position="1020"/>
    </location>
</feature>
<evidence type="ECO:0000256" key="22">
    <source>
        <dbReference type="SAM" id="SignalP"/>
    </source>
</evidence>
<dbReference type="FunFam" id="3.80.10.10:FF:000095">
    <property type="entry name" value="LRR receptor-like serine/threonine-protein kinase GSO1"/>
    <property type="match status" value="1"/>
</dbReference>
<reference evidence="24" key="1">
    <citation type="submission" date="2021-08" db="EMBL/GenBank/DDBJ databases">
        <title>WGS assembly of Ceratopteris richardii.</title>
        <authorList>
            <person name="Marchant D.B."/>
            <person name="Chen G."/>
            <person name="Jenkins J."/>
            <person name="Shu S."/>
            <person name="Leebens-Mack J."/>
            <person name="Grimwood J."/>
            <person name="Schmutz J."/>
            <person name="Soltis P."/>
            <person name="Soltis D."/>
            <person name="Chen Z.-H."/>
        </authorList>
    </citation>
    <scope>NUCLEOTIDE SEQUENCE</scope>
    <source>
        <strain evidence="24">Whitten #5841</strain>
        <tissue evidence="24">Leaf</tissue>
    </source>
</reference>
<dbReference type="Pfam" id="PF23598">
    <property type="entry name" value="LRR_14"/>
    <property type="match status" value="1"/>
</dbReference>
<keyword evidence="25" id="KW-1185">Reference proteome</keyword>
<dbReference type="Pfam" id="PF00560">
    <property type="entry name" value="LRR_1"/>
    <property type="match status" value="3"/>
</dbReference>
<dbReference type="InterPro" id="IPR055414">
    <property type="entry name" value="LRR_R13L4/SHOC2-like"/>
</dbReference>
<dbReference type="InterPro" id="IPR003591">
    <property type="entry name" value="Leu-rich_rpt_typical-subtyp"/>
</dbReference>
<keyword evidence="17" id="KW-0325">Glycoprotein</keyword>
<accession>A0A8T2QFN0</accession>
<evidence type="ECO:0000256" key="5">
    <source>
        <dbReference type="ARBA" id="ARBA00022527"/>
    </source>
</evidence>
<keyword evidence="8" id="KW-0808">Transferase</keyword>
<evidence type="ECO:0000256" key="6">
    <source>
        <dbReference type="ARBA" id="ARBA00022553"/>
    </source>
</evidence>
<evidence type="ECO:0000256" key="11">
    <source>
        <dbReference type="ARBA" id="ARBA00022737"/>
    </source>
</evidence>
<comment type="catalytic activity">
    <reaction evidence="19">
        <text>L-seryl-[protein] + ATP = O-phospho-L-seryl-[protein] + ADP + H(+)</text>
        <dbReference type="Rhea" id="RHEA:17989"/>
        <dbReference type="Rhea" id="RHEA-COMP:9863"/>
        <dbReference type="Rhea" id="RHEA-COMP:11604"/>
        <dbReference type="ChEBI" id="CHEBI:15378"/>
        <dbReference type="ChEBI" id="CHEBI:29999"/>
        <dbReference type="ChEBI" id="CHEBI:30616"/>
        <dbReference type="ChEBI" id="CHEBI:83421"/>
        <dbReference type="ChEBI" id="CHEBI:456216"/>
        <dbReference type="EC" id="2.7.11.1"/>
    </reaction>
</comment>
<dbReference type="FunFam" id="3.80.10.10:FF:000275">
    <property type="entry name" value="Leucine-rich repeat receptor-like protein kinase"/>
    <property type="match status" value="1"/>
</dbReference>
<dbReference type="Pfam" id="PF00069">
    <property type="entry name" value="Pkinase"/>
    <property type="match status" value="1"/>
</dbReference>
<dbReference type="PROSITE" id="PS50011">
    <property type="entry name" value="PROTEIN_KINASE_DOM"/>
    <property type="match status" value="1"/>
</dbReference>
<dbReference type="GO" id="GO:0005886">
    <property type="term" value="C:plasma membrane"/>
    <property type="evidence" value="ECO:0007669"/>
    <property type="project" value="UniProtKB-SubCell"/>
</dbReference>
<dbReference type="InterPro" id="IPR032675">
    <property type="entry name" value="LRR_dom_sf"/>
</dbReference>
<feature type="transmembrane region" description="Helical" evidence="21">
    <location>
        <begin position="665"/>
        <end position="686"/>
    </location>
</feature>
<evidence type="ECO:0000256" key="18">
    <source>
        <dbReference type="ARBA" id="ARBA00047899"/>
    </source>
</evidence>
<keyword evidence="12 20" id="KW-0547">Nucleotide-binding</keyword>
<dbReference type="PROSITE" id="PS00108">
    <property type="entry name" value="PROTEIN_KINASE_ST"/>
    <property type="match status" value="1"/>
</dbReference>
<evidence type="ECO:0000256" key="3">
    <source>
        <dbReference type="ARBA" id="ARBA00012513"/>
    </source>
</evidence>
<keyword evidence="16 21" id="KW-0472">Membrane</keyword>
<dbReference type="SUPFAM" id="SSF52058">
    <property type="entry name" value="L domain-like"/>
    <property type="match status" value="1"/>
</dbReference>
<gene>
    <name evidence="24" type="ORF">KP509_35G029800</name>
</gene>
<evidence type="ECO:0000256" key="8">
    <source>
        <dbReference type="ARBA" id="ARBA00022679"/>
    </source>
</evidence>
<keyword evidence="5" id="KW-0723">Serine/threonine-protein kinase</keyword>
<keyword evidence="10 22" id="KW-0732">Signal</keyword>
<keyword evidence="7" id="KW-0433">Leucine-rich repeat</keyword>
<evidence type="ECO:0000256" key="16">
    <source>
        <dbReference type="ARBA" id="ARBA00023136"/>
    </source>
</evidence>
<feature type="binding site" evidence="20">
    <location>
        <position position="757"/>
    </location>
    <ligand>
        <name>ATP</name>
        <dbReference type="ChEBI" id="CHEBI:30616"/>
    </ligand>
</feature>
<evidence type="ECO:0000256" key="4">
    <source>
        <dbReference type="ARBA" id="ARBA00022475"/>
    </source>
</evidence>
<evidence type="ECO:0000256" key="9">
    <source>
        <dbReference type="ARBA" id="ARBA00022692"/>
    </source>
</evidence>
<dbReference type="AlphaFoldDB" id="A0A8T2QFN0"/>
<keyword evidence="14 20" id="KW-0067">ATP-binding</keyword>
<keyword evidence="11" id="KW-0677">Repeat</keyword>
<evidence type="ECO:0000259" key="23">
    <source>
        <dbReference type="PROSITE" id="PS50011"/>
    </source>
</evidence>
<evidence type="ECO:0000256" key="21">
    <source>
        <dbReference type="SAM" id="Phobius"/>
    </source>
</evidence>
<dbReference type="Pfam" id="PF13855">
    <property type="entry name" value="LRR_8"/>
    <property type="match status" value="2"/>
</dbReference>
<dbReference type="InterPro" id="IPR011009">
    <property type="entry name" value="Kinase-like_dom_sf"/>
</dbReference>
<evidence type="ECO:0000256" key="14">
    <source>
        <dbReference type="ARBA" id="ARBA00022840"/>
    </source>
</evidence>
<dbReference type="FunFam" id="1.10.510.10:FF:000417">
    <property type="entry name" value="Leucine-rich repeat receptor-like protein kinase"/>
    <property type="match status" value="1"/>
</dbReference>
<dbReference type="EC" id="2.7.11.1" evidence="3"/>
<dbReference type="Gene3D" id="3.30.200.20">
    <property type="entry name" value="Phosphorylase Kinase, domain 1"/>
    <property type="match status" value="1"/>
</dbReference>
<evidence type="ECO:0000313" key="24">
    <source>
        <dbReference type="EMBL" id="KAH7282420.1"/>
    </source>
</evidence>
<comment type="catalytic activity">
    <reaction evidence="18">
        <text>L-threonyl-[protein] + ATP = O-phospho-L-threonyl-[protein] + ADP + H(+)</text>
        <dbReference type="Rhea" id="RHEA:46608"/>
        <dbReference type="Rhea" id="RHEA-COMP:11060"/>
        <dbReference type="Rhea" id="RHEA-COMP:11605"/>
        <dbReference type="ChEBI" id="CHEBI:15378"/>
        <dbReference type="ChEBI" id="CHEBI:30013"/>
        <dbReference type="ChEBI" id="CHEBI:30616"/>
        <dbReference type="ChEBI" id="CHEBI:61977"/>
        <dbReference type="ChEBI" id="CHEBI:456216"/>
        <dbReference type="EC" id="2.7.11.1"/>
    </reaction>
</comment>
<dbReference type="SUPFAM" id="SSF56112">
    <property type="entry name" value="Protein kinase-like (PK-like)"/>
    <property type="match status" value="1"/>
</dbReference>
<dbReference type="InterPro" id="IPR017441">
    <property type="entry name" value="Protein_kinase_ATP_BS"/>
</dbReference>
<dbReference type="Gene3D" id="3.80.10.10">
    <property type="entry name" value="Ribonuclease Inhibitor"/>
    <property type="match status" value="5"/>
</dbReference>
<dbReference type="GO" id="GO:0033612">
    <property type="term" value="F:receptor serine/threonine kinase binding"/>
    <property type="evidence" value="ECO:0007669"/>
    <property type="project" value="TreeGrafter"/>
</dbReference>
<dbReference type="Pfam" id="PF08263">
    <property type="entry name" value="LRRNT_2"/>
    <property type="match status" value="1"/>
</dbReference>
<dbReference type="InterPro" id="IPR013210">
    <property type="entry name" value="LRR_N_plant-typ"/>
</dbReference>
<dbReference type="EMBL" id="CM035440">
    <property type="protein sequence ID" value="KAH7282420.1"/>
    <property type="molecule type" value="Genomic_DNA"/>
</dbReference>
<dbReference type="PANTHER" id="PTHR48056:SF26">
    <property type="entry name" value="MDIS1-INTERACTING RECEPTOR LIKE KINASE 1"/>
    <property type="match status" value="1"/>
</dbReference>
<keyword evidence="13" id="KW-0418">Kinase</keyword>
<dbReference type="InterPro" id="IPR000719">
    <property type="entry name" value="Prot_kinase_dom"/>
</dbReference>
<comment type="similarity">
    <text evidence="2">Belongs to the protein kinase superfamily. Ser/Thr protein kinase family.</text>
</comment>
<dbReference type="SMART" id="SM00220">
    <property type="entry name" value="S_TKc"/>
    <property type="match status" value="1"/>
</dbReference>
<evidence type="ECO:0000256" key="12">
    <source>
        <dbReference type="ARBA" id="ARBA00022741"/>
    </source>
</evidence>
<keyword evidence="4" id="KW-1003">Cell membrane</keyword>
<dbReference type="InterPro" id="IPR008271">
    <property type="entry name" value="Ser/Thr_kinase_AS"/>
</dbReference>
<dbReference type="SMART" id="SM00369">
    <property type="entry name" value="LRR_TYP"/>
    <property type="match status" value="6"/>
</dbReference>
<organism evidence="24 25">
    <name type="scientific">Ceratopteris richardii</name>
    <name type="common">Triangle waterfern</name>
    <dbReference type="NCBI Taxonomy" id="49495"/>
    <lineage>
        <taxon>Eukaryota</taxon>
        <taxon>Viridiplantae</taxon>
        <taxon>Streptophyta</taxon>
        <taxon>Embryophyta</taxon>
        <taxon>Tracheophyta</taxon>
        <taxon>Polypodiopsida</taxon>
        <taxon>Polypodiidae</taxon>
        <taxon>Polypodiales</taxon>
        <taxon>Pteridineae</taxon>
        <taxon>Pteridaceae</taxon>
        <taxon>Parkerioideae</taxon>
        <taxon>Ceratopteris</taxon>
    </lineage>
</organism>
<dbReference type="OMA" id="SCATREH"/>
<keyword evidence="9 21" id="KW-0812">Transmembrane</keyword>
<dbReference type="PROSITE" id="PS00107">
    <property type="entry name" value="PROTEIN_KINASE_ATP"/>
    <property type="match status" value="1"/>
</dbReference>
<protein>
    <recommendedName>
        <fullName evidence="3">non-specific serine/threonine protein kinase</fullName>
        <ecNumber evidence="3">2.7.11.1</ecNumber>
    </recommendedName>
</protein>
<comment type="subcellular location">
    <subcellularLocation>
        <location evidence="1">Cell membrane</location>
        <topology evidence="1">Single-pass membrane protein</topology>
    </subcellularLocation>
</comment>
<evidence type="ECO:0000256" key="7">
    <source>
        <dbReference type="ARBA" id="ARBA00022614"/>
    </source>
</evidence>
<evidence type="ECO:0000256" key="19">
    <source>
        <dbReference type="ARBA" id="ARBA00048679"/>
    </source>
</evidence>
<dbReference type="Gene3D" id="1.10.510.10">
    <property type="entry name" value="Transferase(Phosphotransferase) domain 1"/>
    <property type="match status" value="1"/>
</dbReference>
<evidence type="ECO:0000256" key="10">
    <source>
        <dbReference type="ARBA" id="ARBA00022729"/>
    </source>
</evidence>
<dbReference type="GO" id="GO:0005524">
    <property type="term" value="F:ATP binding"/>
    <property type="evidence" value="ECO:0007669"/>
    <property type="project" value="UniProtKB-UniRule"/>
</dbReference>
<dbReference type="PANTHER" id="PTHR48056">
    <property type="entry name" value="LRR RECEPTOR-LIKE SERINE/THREONINE-PROTEIN KINASE-RELATED"/>
    <property type="match status" value="1"/>
</dbReference>
<feature type="chain" id="PRO_5035836753" description="non-specific serine/threonine protein kinase" evidence="22">
    <location>
        <begin position="33"/>
        <end position="1058"/>
    </location>
</feature>